<evidence type="ECO:0000256" key="2">
    <source>
        <dbReference type="ARBA" id="ARBA00022692"/>
    </source>
</evidence>
<feature type="transmembrane region" description="Helical" evidence="5">
    <location>
        <begin position="393"/>
        <end position="413"/>
    </location>
</feature>
<dbReference type="AlphaFoldDB" id="A0A3B1DGE4"/>
<feature type="transmembrane region" description="Helical" evidence="5">
    <location>
        <begin position="220"/>
        <end position="243"/>
    </location>
</feature>
<feature type="transmembrane region" description="Helical" evidence="5">
    <location>
        <begin position="42"/>
        <end position="69"/>
    </location>
</feature>
<evidence type="ECO:0000256" key="4">
    <source>
        <dbReference type="ARBA" id="ARBA00023136"/>
    </source>
</evidence>
<dbReference type="CDD" id="cd01115">
    <property type="entry name" value="SLC13_permease"/>
    <property type="match status" value="1"/>
</dbReference>
<reference evidence="6" key="1">
    <citation type="submission" date="2018-06" db="EMBL/GenBank/DDBJ databases">
        <authorList>
            <person name="Zhirakovskaya E."/>
        </authorList>
    </citation>
    <scope>NUCLEOTIDE SEQUENCE</scope>
</reference>
<feature type="transmembrane region" description="Helical" evidence="5">
    <location>
        <begin position="12"/>
        <end position="30"/>
    </location>
</feature>
<keyword evidence="3 5" id="KW-1133">Transmembrane helix</keyword>
<feature type="transmembrane region" description="Helical" evidence="5">
    <location>
        <begin position="352"/>
        <end position="372"/>
    </location>
</feature>
<feature type="transmembrane region" description="Helical" evidence="5">
    <location>
        <begin position="181"/>
        <end position="200"/>
    </location>
</feature>
<evidence type="ECO:0000256" key="3">
    <source>
        <dbReference type="ARBA" id="ARBA00022989"/>
    </source>
</evidence>
<feature type="transmembrane region" description="Helical" evidence="5">
    <location>
        <begin position="288"/>
        <end position="308"/>
    </location>
</feature>
<dbReference type="NCBIfam" id="TIGR00785">
    <property type="entry name" value="dass"/>
    <property type="match status" value="1"/>
</dbReference>
<protein>
    <submittedName>
        <fullName evidence="6">Sodium-dependent anion transporter family</fullName>
    </submittedName>
</protein>
<dbReference type="PANTHER" id="PTHR10283">
    <property type="entry name" value="SOLUTE CARRIER FAMILY 13 MEMBER"/>
    <property type="match status" value="1"/>
</dbReference>
<dbReference type="EMBL" id="UOGJ01000074">
    <property type="protein sequence ID" value="VAX35853.1"/>
    <property type="molecule type" value="Genomic_DNA"/>
</dbReference>
<accession>A0A3B1DGE4</accession>
<keyword evidence="4 5" id="KW-0472">Membrane</keyword>
<dbReference type="PANTHER" id="PTHR10283:SF92">
    <property type="entry name" value="LOW-AFFINITY PHOSPHATE TRANSPORTER PHO91"/>
    <property type="match status" value="1"/>
</dbReference>
<feature type="transmembrane region" description="Helical" evidence="5">
    <location>
        <begin position="90"/>
        <end position="116"/>
    </location>
</feature>
<evidence type="ECO:0000256" key="1">
    <source>
        <dbReference type="ARBA" id="ARBA00004141"/>
    </source>
</evidence>
<proteinExistence type="predicted"/>
<organism evidence="6">
    <name type="scientific">hydrothermal vent metagenome</name>
    <dbReference type="NCBI Taxonomy" id="652676"/>
    <lineage>
        <taxon>unclassified sequences</taxon>
        <taxon>metagenomes</taxon>
        <taxon>ecological metagenomes</taxon>
    </lineage>
</organism>
<feature type="transmembrane region" description="Helical" evidence="5">
    <location>
        <begin position="433"/>
        <end position="453"/>
    </location>
</feature>
<comment type="subcellular location">
    <subcellularLocation>
        <location evidence="1">Membrane</location>
        <topology evidence="1">Multi-pass membrane protein</topology>
    </subcellularLocation>
</comment>
<gene>
    <name evidence="6" type="ORF">MNBD_UNCLBAC01-1047</name>
</gene>
<dbReference type="GO" id="GO:0005315">
    <property type="term" value="F:phosphate transmembrane transporter activity"/>
    <property type="evidence" value="ECO:0007669"/>
    <property type="project" value="TreeGrafter"/>
</dbReference>
<sequence>MNLLSKFLNNPKAIKAVLIIIFATVAYFFAPPSILEPARRILFVFIIASLFWAFEIVPLYATSMLVVLLEIILLCRPGGVLGMDESGYKVFLLPFASPIIILFFGGFVLASAFQKYAIDKFIATHLLKLFGNKPYFLMLGFMLTTALLSMWMSNTATTAMMVAMILPLLKQLDKNDPFRTGLILAIPFAANIGGMATPVGTPPNAIALGILADYGIHLTFIAWMKMAVPLSILLLGGTSILLYTMFPSHNKMLNFNIPKIEIIGAKTKGTMLIAVITILLWLTSGLHGIPSAVIALFAAGMFSLTGLLNQDDFKNINWDILILMWGGLALGKGMQISGLTDWVVSLSIFQQQGFILVAVFCLLGVVLSTFMSNTATSNLLIPIVMVIPGESSIMLATTIALACSLAMALPVSTPPNAIAFSTNMLKSKDMLKAGTIVSLVSVIMIILGFKFFITRAFGLE</sequence>
<dbReference type="GO" id="GO:0005886">
    <property type="term" value="C:plasma membrane"/>
    <property type="evidence" value="ECO:0007669"/>
    <property type="project" value="TreeGrafter"/>
</dbReference>
<evidence type="ECO:0000313" key="6">
    <source>
        <dbReference type="EMBL" id="VAX35853.1"/>
    </source>
</evidence>
<dbReference type="InterPro" id="IPR001898">
    <property type="entry name" value="SLC13A/DASS"/>
</dbReference>
<name>A0A3B1DGE4_9ZZZZ</name>
<feature type="transmembrane region" description="Helical" evidence="5">
    <location>
        <begin position="320"/>
        <end position="340"/>
    </location>
</feature>
<keyword evidence="2 5" id="KW-0812">Transmembrane</keyword>
<feature type="transmembrane region" description="Helical" evidence="5">
    <location>
        <begin position="263"/>
        <end position="282"/>
    </location>
</feature>
<dbReference type="Pfam" id="PF00939">
    <property type="entry name" value="Na_sulph_symp"/>
    <property type="match status" value="1"/>
</dbReference>
<evidence type="ECO:0000256" key="5">
    <source>
        <dbReference type="SAM" id="Phobius"/>
    </source>
</evidence>
<feature type="transmembrane region" description="Helical" evidence="5">
    <location>
        <begin position="136"/>
        <end position="169"/>
    </location>
</feature>